<evidence type="ECO:0000256" key="3">
    <source>
        <dbReference type="ARBA" id="ARBA00004845"/>
    </source>
</evidence>
<evidence type="ECO:0000256" key="7">
    <source>
        <dbReference type="ARBA" id="ARBA00022679"/>
    </source>
</evidence>
<comment type="catalytic activity">
    <reaction evidence="8">
        <text>D-arabinose 5-phosphate + phosphoenolpyruvate + H2O = 3-deoxy-alpha-D-manno-2-octulosonate-8-phosphate + phosphate</text>
        <dbReference type="Rhea" id="RHEA:14053"/>
        <dbReference type="ChEBI" id="CHEBI:15377"/>
        <dbReference type="ChEBI" id="CHEBI:43474"/>
        <dbReference type="ChEBI" id="CHEBI:57693"/>
        <dbReference type="ChEBI" id="CHEBI:58702"/>
        <dbReference type="ChEBI" id="CHEBI:85985"/>
        <dbReference type="EC" id="2.5.1.55"/>
    </reaction>
</comment>
<dbReference type="InterPro" id="IPR013785">
    <property type="entry name" value="Aldolase_TIM"/>
</dbReference>
<comment type="caution">
    <text evidence="10">The sequence shown here is derived from an EMBL/GenBank/DDBJ whole genome shotgun (WGS) entry which is preliminary data.</text>
</comment>
<evidence type="ECO:0000256" key="5">
    <source>
        <dbReference type="ARBA" id="ARBA00012693"/>
    </source>
</evidence>
<comment type="pathway">
    <text evidence="2">Bacterial outer membrane biogenesis; lipopolysaccharide biosynthesis.</text>
</comment>
<evidence type="ECO:0000259" key="9">
    <source>
        <dbReference type="Pfam" id="PF00793"/>
    </source>
</evidence>
<organism evidence="10 11">
    <name type="scientific">Nonlabens ulvanivorans</name>
    <name type="common">Persicivirga ulvanivorans</name>
    <dbReference type="NCBI Taxonomy" id="906888"/>
    <lineage>
        <taxon>Bacteria</taxon>
        <taxon>Pseudomonadati</taxon>
        <taxon>Bacteroidota</taxon>
        <taxon>Flavobacteriia</taxon>
        <taxon>Flavobacteriales</taxon>
        <taxon>Flavobacteriaceae</taxon>
        <taxon>Nonlabens</taxon>
    </lineage>
</organism>
<keyword evidence="7 10" id="KW-0808">Transferase</keyword>
<accession>A0A090QHN2</accession>
<evidence type="ECO:0000256" key="2">
    <source>
        <dbReference type="ARBA" id="ARBA00004756"/>
    </source>
</evidence>
<dbReference type="EMBL" id="BBMM01000014">
    <property type="protein sequence ID" value="GAL01763.1"/>
    <property type="molecule type" value="Genomic_DNA"/>
</dbReference>
<reference evidence="10 11" key="1">
    <citation type="journal article" date="2014" name="Genome Announc.">
        <title>Draft Genome Sequences of Marine Flavobacterium Nonlabens Strains NR17, NR24, NR27, NR32, NR33, and Ara13.</title>
        <authorList>
            <person name="Nakanishi M."/>
            <person name="Meirelles P."/>
            <person name="Suzuki R."/>
            <person name="Takatani N."/>
            <person name="Mino S."/>
            <person name="Suda W."/>
            <person name="Oshima K."/>
            <person name="Hattori M."/>
            <person name="Ohkuma M."/>
            <person name="Hosokawa M."/>
            <person name="Miyashita K."/>
            <person name="Thompson F.L."/>
            <person name="Niwa A."/>
            <person name="Sawabe T."/>
            <person name="Sawabe T."/>
        </authorList>
    </citation>
    <scope>NUCLEOTIDE SEQUENCE [LARGE SCALE GENOMIC DNA]</scope>
    <source>
        <strain evidence="11">JCM19314</strain>
    </source>
</reference>
<dbReference type="EC" id="2.5.1.55" evidence="5"/>
<dbReference type="Gene3D" id="3.20.20.70">
    <property type="entry name" value="Aldolase class I"/>
    <property type="match status" value="1"/>
</dbReference>
<dbReference type="UniPathway" id="UPA00030"/>
<dbReference type="GO" id="GO:0008676">
    <property type="term" value="F:3-deoxy-8-phosphooctulonate synthase activity"/>
    <property type="evidence" value="ECO:0007669"/>
    <property type="project" value="UniProtKB-EC"/>
</dbReference>
<evidence type="ECO:0000313" key="11">
    <source>
        <dbReference type="Proteomes" id="UP000029226"/>
    </source>
</evidence>
<sequence>MQLSDIPQIKHVDADNFFLLAGPCAIEGEDMALRIAEKVVKITDKLNIPYVFKGSFKKANRSRIDSFTGIGDEKALKILRKVSETFKYLLLQISMRFLMLLWLQNM</sequence>
<dbReference type="Pfam" id="PF00793">
    <property type="entry name" value="DAHP_synth_1"/>
    <property type="match status" value="1"/>
</dbReference>
<evidence type="ECO:0000256" key="4">
    <source>
        <dbReference type="ARBA" id="ARBA00010499"/>
    </source>
</evidence>
<evidence type="ECO:0000256" key="6">
    <source>
        <dbReference type="ARBA" id="ARBA00022490"/>
    </source>
</evidence>
<proteinExistence type="inferred from homology"/>
<evidence type="ECO:0000256" key="8">
    <source>
        <dbReference type="ARBA" id="ARBA00049112"/>
    </source>
</evidence>
<comment type="pathway">
    <text evidence="3">Carbohydrate biosynthesis; 3-deoxy-D-manno-octulosonate biosynthesis; 3-deoxy-D-manno-octulosonate from D-ribulose 5-phosphate: step 2/3.</text>
</comment>
<feature type="domain" description="DAHP synthetase I/KDSA" evidence="9">
    <location>
        <begin position="9"/>
        <end position="88"/>
    </location>
</feature>
<gene>
    <name evidence="10" type="ORF">JCM19314_1483</name>
</gene>
<dbReference type="AlphaFoldDB" id="A0A090QHN2"/>
<dbReference type="SUPFAM" id="SSF51569">
    <property type="entry name" value="Aldolase"/>
    <property type="match status" value="1"/>
</dbReference>
<comment type="subcellular location">
    <subcellularLocation>
        <location evidence="1">Cytoplasm</location>
    </subcellularLocation>
</comment>
<evidence type="ECO:0000256" key="1">
    <source>
        <dbReference type="ARBA" id="ARBA00004496"/>
    </source>
</evidence>
<dbReference type="InterPro" id="IPR006269">
    <property type="entry name" value="KDO8P_synthase"/>
</dbReference>
<comment type="similarity">
    <text evidence="4">Belongs to the KdsA family.</text>
</comment>
<keyword evidence="6" id="KW-0963">Cytoplasm</keyword>
<dbReference type="PANTHER" id="PTHR21057">
    <property type="entry name" value="PHOSPHO-2-DEHYDRO-3-DEOXYHEPTONATE ALDOLASE"/>
    <property type="match status" value="1"/>
</dbReference>
<protein>
    <recommendedName>
        <fullName evidence="5">3-deoxy-8-phosphooctulonate synthase</fullName>
        <ecNumber evidence="5">2.5.1.55</ecNumber>
    </recommendedName>
</protein>
<name>A0A090QHN2_NONUL</name>
<evidence type="ECO:0000313" key="10">
    <source>
        <dbReference type="EMBL" id="GAL01763.1"/>
    </source>
</evidence>
<dbReference type="InterPro" id="IPR006218">
    <property type="entry name" value="DAHP1/KDSA"/>
</dbReference>
<dbReference type="GO" id="GO:0005737">
    <property type="term" value="C:cytoplasm"/>
    <property type="evidence" value="ECO:0007669"/>
    <property type="project" value="UniProtKB-SubCell"/>
</dbReference>
<dbReference type="GO" id="GO:0009103">
    <property type="term" value="P:lipopolysaccharide biosynthetic process"/>
    <property type="evidence" value="ECO:0007669"/>
    <property type="project" value="UniProtKB-UniPathway"/>
</dbReference>
<dbReference type="UniPathway" id="UPA00357">
    <property type="reaction ID" value="UER00474"/>
</dbReference>
<dbReference type="Proteomes" id="UP000029226">
    <property type="component" value="Unassembled WGS sequence"/>
</dbReference>